<dbReference type="RefSeq" id="WP_248950217.1">
    <property type="nucleotide sequence ID" value="NZ_JAKILB010000006.1"/>
</dbReference>
<evidence type="ECO:0000313" key="2">
    <source>
        <dbReference type="Proteomes" id="UP001139293"/>
    </source>
</evidence>
<dbReference type="AlphaFoldDB" id="A0A9X2CI48"/>
<proteinExistence type="predicted"/>
<protein>
    <submittedName>
        <fullName evidence="1">Uncharacterized protein</fullName>
    </submittedName>
</protein>
<accession>A0A9X2CI48</accession>
<reference evidence="1" key="1">
    <citation type="submission" date="2022-01" db="EMBL/GenBank/DDBJ databases">
        <title>Whole genome-based taxonomy of the Shewanellaceae.</title>
        <authorList>
            <person name="Martin-Rodriguez A.J."/>
        </authorList>
    </citation>
    <scope>NUCLEOTIDE SEQUENCE</scope>
    <source>
        <strain evidence="1">KCTC 23973</strain>
    </source>
</reference>
<keyword evidence="2" id="KW-1185">Reference proteome</keyword>
<sequence length="54" mass="6180">MGSNGNMDAFVFNNDSCKYQVVNFFDCSDVIEEFETLESLFEFILREQGVEISA</sequence>
<name>A0A9X2CI48_9GAMM</name>
<organism evidence="1 2">
    <name type="scientific">Shewanella pneumatophori</name>
    <dbReference type="NCBI Taxonomy" id="314092"/>
    <lineage>
        <taxon>Bacteria</taxon>
        <taxon>Pseudomonadati</taxon>
        <taxon>Pseudomonadota</taxon>
        <taxon>Gammaproteobacteria</taxon>
        <taxon>Alteromonadales</taxon>
        <taxon>Shewanellaceae</taxon>
        <taxon>Shewanella</taxon>
    </lineage>
</organism>
<gene>
    <name evidence="1" type="ORF">L2740_10920</name>
</gene>
<dbReference type="Proteomes" id="UP001139293">
    <property type="component" value="Unassembled WGS sequence"/>
</dbReference>
<evidence type="ECO:0000313" key="1">
    <source>
        <dbReference type="EMBL" id="MCL1139054.1"/>
    </source>
</evidence>
<comment type="caution">
    <text evidence="1">The sequence shown here is derived from an EMBL/GenBank/DDBJ whole genome shotgun (WGS) entry which is preliminary data.</text>
</comment>
<dbReference type="EMBL" id="JAKILB010000006">
    <property type="protein sequence ID" value="MCL1139054.1"/>
    <property type="molecule type" value="Genomic_DNA"/>
</dbReference>